<protein>
    <recommendedName>
        <fullName evidence="3">Zn(2)-C6 fungal-type domain-containing protein</fullName>
    </recommendedName>
</protein>
<accession>A0A409VER9</accession>
<dbReference type="Proteomes" id="UP000284842">
    <property type="component" value="Unassembled WGS sequence"/>
</dbReference>
<feature type="region of interest" description="Disordered" evidence="2">
    <location>
        <begin position="679"/>
        <end position="703"/>
    </location>
</feature>
<feature type="region of interest" description="Disordered" evidence="2">
    <location>
        <begin position="1"/>
        <end position="33"/>
    </location>
</feature>
<dbReference type="PANTHER" id="PTHR46910">
    <property type="entry name" value="TRANSCRIPTION FACTOR PDR1"/>
    <property type="match status" value="1"/>
</dbReference>
<feature type="region of interest" description="Disordered" evidence="2">
    <location>
        <begin position="345"/>
        <end position="367"/>
    </location>
</feature>
<evidence type="ECO:0000259" key="3">
    <source>
        <dbReference type="PROSITE" id="PS50048"/>
    </source>
</evidence>
<sequence length="797" mass="88404">MSPRGTSSTTSTHATRNSTAPYTRRSSSQPKSSRQQFSACGACRMRRVRCDLKDLPIGTVGPHPACTNCQERGIKCIDEFADVKAVKLLRRGRRLQQVEAIYGKVTDSDGLTAGLSSRLSISIPTLHTDFFASPFWRWFIIQRPILDAVEFPARWIAHTKGNQPLGNEGGLIAMLLVVWAASFGLDERGQPQVDEGAEQSPDSGSKSDGSPYPGEHSKYNLCVKRQKWKSTTDGYLREILELIDLNGVLRRPTFDGVRALLLLLPLMEEAQPLERLAIHEATMSQVQALCVLSASSSNLDDALTRARLFWYAYTQEGMMTGSRGGRFVLTADDLDTFQRTLPPLHSGSTNSGLQSPSPPLDQQHESSLRLRESPAYKAYLQLVHSSAIPLELSNICRKIHAVLTGIKATRRAEEHGLIDAHGMRDIWRDLDRCWQDLESMKRSSNERDDASRRMEVEQYASLWQIFIFDCHNAIRESLKHCITNATSAAMYAGGSPSRPSSSHSSNSSPYLSPQYLHITSTRKCQALLPSFIRTVRSLLPIDHGVAPSIFRWDAGLVRDGCFFAGYLAASMDGEFLETLEEAPKGGHLDFRLTLDDSISICLTTLSAMRWAFSKSEEREETVRLIWANRKMRRQEQGQAYDSDYSQSVVTSQPQLHLSLSQHSQAVSLSDDRPMLPPLDPFTNQRRVQSAPNTANSTDGRGMNGWPSYTPPSTATSIATSTGTALSGRGSPIFSNMPSFKASSDEIFYHGNGADLDNFSYSAPIVRESPDIAANYERHSTMEPHGINATSSYLAPIW</sequence>
<dbReference type="InterPro" id="IPR050987">
    <property type="entry name" value="AtrR-like"/>
</dbReference>
<dbReference type="InParanoid" id="A0A409VER9"/>
<evidence type="ECO:0000313" key="4">
    <source>
        <dbReference type="EMBL" id="PPQ64017.1"/>
    </source>
</evidence>
<dbReference type="PANTHER" id="PTHR46910:SF38">
    <property type="entry name" value="ZN(2)-C6 FUNGAL-TYPE DOMAIN-CONTAINING PROTEIN"/>
    <property type="match status" value="1"/>
</dbReference>
<dbReference type="CDD" id="cd00067">
    <property type="entry name" value="GAL4"/>
    <property type="match status" value="1"/>
</dbReference>
<dbReference type="STRING" id="181874.A0A409VER9"/>
<feature type="compositionally biased region" description="Polar residues" evidence="2">
    <location>
        <begin position="681"/>
        <end position="698"/>
    </location>
</feature>
<dbReference type="InterPro" id="IPR036864">
    <property type="entry name" value="Zn2-C6_fun-type_DNA-bd_sf"/>
</dbReference>
<feature type="compositionally biased region" description="Polar residues" evidence="2">
    <location>
        <begin position="1"/>
        <end position="21"/>
    </location>
</feature>
<keyword evidence="1" id="KW-0539">Nucleus</keyword>
<dbReference type="GO" id="GO:0000981">
    <property type="term" value="F:DNA-binding transcription factor activity, RNA polymerase II-specific"/>
    <property type="evidence" value="ECO:0007669"/>
    <property type="project" value="InterPro"/>
</dbReference>
<feature type="compositionally biased region" description="Low complexity" evidence="2">
    <location>
        <begin position="24"/>
        <end position="33"/>
    </location>
</feature>
<dbReference type="AlphaFoldDB" id="A0A409VER9"/>
<dbReference type="PROSITE" id="PS50048">
    <property type="entry name" value="ZN2_CY6_FUNGAL_2"/>
    <property type="match status" value="1"/>
</dbReference>
<feature type="domain" description="Zn(2)-C6 fungal-type" evidence="3">
    <location>
        <begin position="39"/>
        <end position="76"/>
    </location>
</feature>
<feature type="compositionally biased region" description="Polar residues" evidence="2">
    <location>
        <begin position="346"/>
        <end position="355"/>
    </location>
</feature>
<dbReference type="SUPFAM" id="SSF57701">
    <property type="entry name" value="Zn2/Cys6 DNA-binding domain"/>
    <property type="match status" value="1"/>
</dbReference>
<dbReference type="Gene3D" id="4.10.240.10">
    <property type="entry name" value="Zn(2)-C6 fungal-type DNA-binding domain"/>
    <property type="match status" value="1"/>
</dbReference>
<reference evidence="4 5" key="1">
    <citation type="journal article" date="2018" name="Evol. Lett.">
        <title>Horizontal gene cluster transfer increased hallucinogenic mushroom diversity.</title>
        <authorList>
            <person name="Reynolds H.T."/>
            <person name="Vijayakumar V."/>
            <person name="Gluck-Thaler E."/>
            <person name="Korotkin H.B."/>
            <person name="Matheny P.B."/>
            <person name="Slot J.C."/>
        </authorList>
    </citation>
    <scope>NUCLEOTIDE SEQUENCE [LARGE SCALE GENOMIC DNA]</scope>
    <source>
        <strain evidence="4 5">2629</strain>
    </source>
</reference>
<feature type="region of interest" description="Disordered" evidence="2">
    <location>
        <begin position="190"/>
        <end position="217"/>
    </location>
</feature>
<dbReference type="GO" id="GO:0008270">
    <property type="term" value="F:zinc ion binding"/>
    <property type="evidence" value="ECO:0007669"/>
    <property type="project" value="InterPro"/>
</dbReference>
<evidence type="ECO:0000256" key="1">
    <source>
        <dbReference type="ARBA" id="ARBA00023242"/>
    </source>
</evidence>
<comment type="caution">
    <text evidence="4">The sequence shown here is derived from an EMBL/GenBank/DDBJ whole genome shotgun (WGS) entry which is preliminary data.</text>
</comment>
<dbReference type="Pfam" id="PF00172">
    <property type="entry name" value="Zn_clus"/>
    <property type="match status" value="1"/>
</dbReference>
<dbReference type="OrthoDB" id="3263880at2759"/>
<feature type="compositionally biased region" description="Low complexity" evidence="2">
    <location>
        <begin position="200"/>
        <end position="214"/>
    </location>
</feature>
<keyword evidence="5" id="KW-1185">Reference proteome</keyword>
<dbReference type="EMBL" id="NHTK01006100">
    <property type="protein sequence ID" value="PPQ64017.1"/>
    <property type="molecule type" value="Genomic_DNA"/>
</dbReference>
<gene>
    <name evidence="4" type="ORF">CVT24_009391</name>
</gene>
<evidence type="ECO:0000256" key="2">
    <source>
        <dbReference type="SAM" id="MobiDB-lite"/>
    </source>
</evidence>
<dbReference type="SMART" id="SM00066">
    <property type="entry name" value="GAL4"/>
    <property type="match status" value="1"/>
</dbReference>
<proteinExistence type="predicted"/>
<evidence type="ECO:0000313" key="5">
    <source>
        <dbReference type="Proteomes" id="UP000284842"/>
    </source>
</evidence>
<dbReference type="InterPro" id="IPR001138">
    <property type="entry name" value="Zn2Cys6_DnaBD"/>
</dbReference>
<organism evidence="4 5">
    <name type="scientific">Panaeolus cyanescens</name>
    <dbReference type="NCBI Taxonomy" id="181874"/>
    <lineage>
        <taxon>Eukaryota</taxon>
        <taxon>Fungi</taxon>
        <taxon>Dikarya</taxon>
        <taxon>Basidiomycota</taxon>
        <taxon>Agaricomycotina</taxon>
        <taxon>Agaricomycetes</taxon>
        <taxon>Agaricomycetidae</taxon>
        <taxon>Agaricales</taxon>
        <taxon>Agaricineae</taxon>
        <taxon>Galeropsidaceae</taxon>
        <taxon>Panaeolus</taxon>
    </lineage>
</organism>
<name>A0A409VER9_9AGAR</name>